<keyword evidence="4" id="KW-1185">Reference proteome</keyword>
<evidence type="ECO:0000259" key="2">
    <source>
        <dbReference type="Pfam" id="PF24812"/>
    </source>
</evidence>
<reference evidence="3 4" key="1">
    <citation type="submission" date="2024-05" db="EMBL/GenBank/DDBJ databases">
        <authorList>
            <person name="Wallberg A."/>
        </authorList>
    </citation>
    <scope>NUCLEOTIDE SEQUENCE [LARGE SCALE GENOMIC DNA]</scope>
</reference>
<evidence type="ECO:0000313" key="4">
    <source>
        <dbReference type="Proteomes" id="UP001497623"/>
    </source>
</evidence>
<sequence>DSIGTGQQEEHKSRSIVPPSQFLTQSSAPFTPKKEKAPTTPTLPIDPESLATEKVTILVPSKEDDENMWEKNNSKKNKKKKKNKQSSTTNQQQTELLGDPIEADETQRNEYLARLRLLKQQRELFEELRPKNGNNVNNKISHLSQSRYKQVLQWLDPEKPFYLPQHLRDNPEELERVLQTKMTTTTGPDVSQDTIITLLSFMYDWLKEQGPMSINDARIREYVMENFPAEGKNHINLCGSIKEFLMQSIDFALIDEVICVRDHVVQAQEMTLKTIHERMCSSRYLISDGKKARKLVHLLDEDFKSPEDVKSTCSSTSSSSHVIGSTVSWNSDNTSSVSKSTNHSVAMEARKLSTPVLELNNNANSAKGIKKISSGGMGGLDDFEMPEMTNGSKGENKSENKE</sequence>
<comment type="caution">
    <text evidence="3">The sequence shown here is derived from an EMBL/GenBank/DDBJ whole genome shotgun (WGS) entry which is preliminary data.</text>
</comment>
<protein>
    <recommendedName>
        <fullName evidence="2">E3 ubiquitin-protein ligase TTC3 winged helix turn helix domain-containing protein</fullName>
    </recommendedName>
</protein>
<dbReference type="Pfam" id="PF24812">
    <property type="entry name" value="WHD_TTC3"/>
    <property type="match status" value="1"/>
</dbReference>
<dbReference type="EMBL" id="CAXKWB010019773">
    <property type="protein sequence ID" value="CAL4122256.1"/>
    <property type="molecule type" value="Genomic_DNA"/>
</dbReference>
<feature type="non-terminal residue" evidence="3">
    <location>
        <position position="402"/>
    </location>
</feature>
<feature type="domain" description="E3 ubiquitin-protein ligase TTC3 winged helix turn helix" evidence="2">
    <location>
        <begin position="161"/>
        <end position="274"/>
    </location>
</feature>
<name>A0AAV2RFD5_MEGNR</name>
<accession>A0AAV2RFD5</accession>
<feature type="region of interest" description="Disordered" evidence="1">
    <location>
        <begin position="1"/>
        <end position="103"/>
    </location>
</feature>
<feature type="non-terminal residue" evidence="3">
    <location>
        <position position="1"/>
    </location>
</feature>
<evidence type="ECO:0000256" key="1">
    <source>
        <dbReference type="SAM" id="MobiDB-lite"/>
    </source>
</evidence>
<gene>
    <name evidence="3" type="ORF">MNOR_LOCUS22978</name>
</gene>
<feature type="region of interest" description="Disordered" evidence="1">
    <location>
        <begin position="362"/>
        <end position="402"/>
    </location>
</feature>
<dbReference type="Proteomes" id="UP001497623">
    <property type="component" value="Unassembled WGS sequence"/>
</dbReference>
<dbReference type="AlphaFoldDB" id="A0AAV2RFD5"/>
<organism evidence="3 4">
    <name type="scientific">Meganyctiphanes norvegica</name>
    <name type="common">Northern krill</name>
    <name type="synonym">Thysanopoda norvegica</name>
    <dbReference type="NCBI Taxonomy" id="48144"/>
    <lineage>
        <taxon>Eukaryota</taxon>
        <taxon>Metazoa</taxon>
        <taxon>Ecdysozoa</taxon>
        <taxon>Arthropoda</taxon>
        <taxon>Crustacea</taxon>
        <taxon>Multicrustacea</taxon>
        <taxon>Malacostraca</taxon>
        <taxon>Eumalacostraca</taxon>
        <taxon>Eucarida</taxon>
        <taxon>Euphausiacea</taxon>
        <taxon>Euphausiidae</taxon>
        <taxon>Meganyctiphanes</taxon>
    </lineage>
</organism>
<proteinExistence type="predicted"/>
<feature type="compositionally biased region" description="Basic residues" evidence="1">
    <location>
        <begin position="74"/>
        <end position="84"/>
    </location>
</feature>
<evidence type="ECO:0000313" key="3">
    <source>
        <dbReference type="EMBL" id="CAL4122256.1"/>
    </source>
</evidence>
<feature type="compositionally biased region" description="Low complexity" evidence="1">
    <location>
        <begin position="85"/>
        <end position="94"/>
    </location>
</feature>
<dbReference type="InterPro" id="IPR056871">
    <property type="entry name" value="WH_TTC3"/>
</dbReference>